<evidence type="ECO:0000256" key="1">
    <source>
        <dbReference type="SAM" id="MobiDB-lite"/>
    </source>
</evidence>
<dbReference type="InterPro" id="IPR003399">
    <property type="entry name" value="Mce/MlaD"/>
</dbReference>
<dbReference type="Pfam" id="PF11887">
    <property type="entry name" value="Mce4_CUP1"/>
    <property type="match status" value="1"/>
</dbReference>
<dbReference type="AlphaFoldDB" id="A0A2G3PHZ1"/>
<evidence type="ECO:0000313" key="5">
    <source>
        <dbReference type="Proteomes" id="UP000225108"/>
    </source>
</evidence>
<feature type="domain" description="Mce/MlaD" evidence="2">
    <location>
        <begin position="37"/>
        <end position="113"/>
    </location>
</feature>
<feature type="region of interest" description="Disordered" evidence="1">
    <location>
        <begin position="357"/>
        <end position="379"/>
    </location>
</feature>
<dbReference type="RefSeq" id="WP_099383819.1">
    <property type="nucleotide sequence ID" value="NZ_PEBD01000010.1"/>
</dbReference>
<gene>
    <name evidence="4" type="ORF">CSW57_16810</name>
</gene>
<evidence type="ECO:0000313" key="4">
    <source>
        <dbReference type="EMBL" id="PHV65431.1"/>
    </source>
</evidence>
<dbReference type="InterPro" id="IPR005693">
    <property type="entry name" value="Mce"/>
</dbReference>
<reference evidence="4 5" key="1">
    <citation type="submission" date="2017-10" db="EMBL/GenBank/DDBJ databases">
        <title>The draft genome sequence of Williamsia sp. BULT 1.1 isolated from the semi-arid grassland soils from South Africa.</title>
        <authorList>
            <person name="Kabwe M.H."/>
            <person name="Govender N."/>
            <person name="Mutseka Lunga P."/>
            <person name="Vikram S."/>
            <person name="Makhalanyane T.P."/>
        </authorList>
    </citation>
    <scope>NUCLEOTIDE SEQUENCE [LARGE SCALE GENOMIC DNA]</scope>
    <source>
        <strain evidence="4 5">BULT 1.1</strain>
    </source>
</reference>
<dbReference type="InterPro" id="IPR024516">
    <property type="entry name" value="Mce_C"/>
</dbReference>
<organism evidence="4 5">
    <name type="scientific">Williamsia marianensis</name>
    <dbReference type="NCBI Taxonomy" id="85044"/>
    <lineage>
        <taxon>Bacteria</taxon>
        <taxon>Bacillati</taxon>
        <taxon>Actinomycetota</taxon>
        <taxon>Actinomycetes</taxon>
        <taxon>Mycobacteriales</taxon>
        <taxon>Nocardiaceae</taxon>
        <taxon>Williamsia</taxon>
    </lineage>
</organism>
<dbReference type="Proteomes" id="UP000225108">
    <property type="component" value="Unassembled WGS sequence"/>
</dbReference>
<evidence type="ECO:0000259" key="2">
    <source>
        <dbReference type="Pfam" id="PF02470"/>
    </source>
</evidence>
<dbReference type="NCBIfam" id="TIGR00996">
    <property type="entry name" value="Mtu_fam_mce"/>
    <property type="match status" value="1"/>
</dbReference>
<feature type="domain" description="Mammalian cell entry C-terminal" evidence="3">
    <location>
        <begin position="124"/>
        <end position="344"/>
    </location>
</feature>
<dbReference type="GO" id="GO:0005576">
    <property type="term" value="C:extracellular region"/>
    <property type="evidence" value="ECO:0007669"/>
    <property type="project" value="TreeGrafter"/>
</dbReference>
<sequence>MKALRRRALGLVFFIVVILFLTLTIMQYNKSFTKFVDIKLSTTSAGNALPTNADVKARGLIVGQVRSVEPDIRDGSVVVTLGLQPDKVKMLPTDTTARILPKTLFGERYVALQVPDGQEGSPSDHLTNGDTIDEDVSGNAVELQQLFDQLLPVLDAIPPADLNITLSALSKALSGNGERLGTSFEQLNTIFKDINANMPELQGTLRGLASFSETYSEALPDLVDSLDNLRTTTNTLYERQGDLRTLIASVTQVAVDGTNFLTTNRKDLVDLAIQSEPLLSSLAKYSPTFGCTFKNFAGLVPRADVITGKDTENPGVRVNLQFVNPRGRYLPNQDEPRLFDERGPICYPQARNGLPFPQYPYGSVNDGSYQPPSRNAGPRDLPVLPEPQFSGIPSGTIGAAEQQQDPPTNYSDPRNKLQARAIVAASSGKDPAEIPGWITMVAAPTMQGQQVSIR</sequence>
<proteinExistence type="predicted"/>
<accession>A0A2G3PHZ1</accession>
<dbReference type="Pfam" id="PF02470">
    <property type="entry name" value="MlaD"/>
    <property type="match status" value="1"/>
</dbReference>
<feature type="region of interest" description="Disordered" evidence="1">
    <location>
        <begin position="392"/>
        <end position="413"/>
    </location>
</feature>
<dbReference type="InterPro" id="IPR052336">
    <property type="entry name" value="MlaD_Phospholipid_Transporter"/>
</dbReference>
<dbReference type="PANTHER" id="PTHR33371:SF19">
    <property type="entry name" value="MCE-FAMILY PROTEIN MCE4A"/>
    <property type="match status" value="1"/>
</dbReference>
<name>A0A2G3PHZ1_WILMA</name>
<dbReference type="PANTHER" id="PTHR33371">
    <property type="entry name" value="INTERMEMBRANE PHOSPHOLIPID TRANSPORT SYSTEM BINDING PROTEIN MLAD-RELATED"/>
    <property type="match status" value="1"/>
</dbReference>
<evidence type="ECO:0000259" key="3">
    <source>
        <dbReference type="Pfam" id="PF11887"/>
    </source>
</evidence>
<dbReference type="GO" id="GO:0051701">
    <property type="term" value="P:biological process involved in interaction with host"/>
    <property type="evidence" value="ECO:0007669"/>
    <property type="project" value="TreeGrafter"/>
</dbReference>
<dbReference type="EMBL" id="PEBD01000010">
    <property type="protein sequence ID" value="PHV65431.1"/>
    <property type="molecule type" value="Genomic_DNA"/>
</dbReference>
<feature type="compositionally biased region" description="Polar residues" evidence="1">
    <location>
        <begin position="401"/>
        <end position="412"/>
    </location>
</feature>
<comment type="caution">
    <text evidence="4">The sequence shown here is derived from an EMBL/GenBank/DDBJ whole genome shotgun (WGS) entry which is preliminary data.</text>
</comment>
<protein>
    <submittedName>
        <fullName evidence="4">Mammalian cell entry protein</fullName>
    </submittedName>
</protein>